<evidence type="ECO:0000256" key="1">
    <source>
        <dbReference type="ARBA" id="ARBA00004167"/>
    </source>
</evidence>
<dbReference type="PANTHER" id="PTHR30386">
    <property type="entry name" value="MEMBRANE FUSION SUBUNIT OF EMRAB-TOLC MULTIDRUG EFFLUX PUMP"/>
    <property type="match status" value="1"/>
</dbReference>
<dbReference type="InterPro" id="IPR050739">
    <property type="entry name" value="MFP"/>
</dbReference>
<gene>
    <name evidence="7" type="ORF">CBP34_16025</name>
</gene>
<dbReference type="KEGG" id="acin:CBP34_16025"/>
<accession>A0A240U653</accession>
<dbReference type="Proteomes" id="UP000194432">
    <property type="component" value="Chromosome 1"/>
</dbReference>
<dbReference type="GO" id="GO:0016020">
    <property type="term" value="C:membrane"/>
    <property type="evidence" value="ECO:0007669"/>
    <property type="project" value="UniProtKB-SubCell"/>
</dbReference>
<keyword evidence="3 6" id="KW-1133">Transmembrane helix</keyword>
<sequence length="355" mass="39163">MKIQFDKPPGSAQETNGLSVRYAASKRKVPRWRWYLLLAMVLTPPGYLLTRFMVAYWWETAPAVVITEQVVVRAREAGRVTQIADIGALVRAGQPVIALDTTTGATRTPSSAATPRPASDPSQTTLETFASRQTTLDEALRLAHSQLALQQERVRTMQALRAEGAATRQELDNARFQELQARADANRAQADVSENRHLLARAQSRPPAVPPGTDGQLPGMAAATDDADVKAPFDAQVVRQFAHLGEWVERGADVAVLQGPAPAMVHTYLPPDQARYAQVGRLATLRFMDGGRIRAEVVDVVAEAERTPAERTSPLTPRMPSIVARLRPVEPLPPAYRIHQLPLDVRFDWVWSWPL</sequence>
<proteinExistence type="predicted"/>
<name>A0A240U653_9BURK</name>
<dbReference type="AlphaFoldDB" id="A0A240U653"/>
<comment type="subcellular location">
    <subcellularLocation>
        <location evidence="1">Membrane</location>
        <topology evidence="1">Single-pass membrane protein</topology>
    </subcellularLocation>
</comment>
<feature type="compositionally biased region" description="Polar residues" evidence="5">
    <location>
        <begin position="101"/>
        <end position="113"/>
    </location>
</feature>
<evidence type="ECO:0000313" key="8">
    <source>
        <dbReference type="Proteomes" id="UP000194432"/>
    </source>
</evidence>
<dbReference type="EMBL" id="CP021361">
    <property type="protein sequence ID" value="ART52871.1"/>
    <property type="molecule type" value="Genomic_DNA"/>
</dbReference>
<evidence type="ECO:0000256" key="3">
    <source>
        <dbReference type="ARBA" id="ARBA00022989"/>
    </source>
</evidence>
<evidence type="ECO:0000313" key="7">
    <source>
        <dbReference type="EMBL" id="ART52871.1"/>
    </source>
</evidence>
<evidence type="ECO:0000256" key="4">
    <source>
        <dbReference type="ARBA" id="ARBA00023136"/>
    </source>
</evidence>
<reference evidence="7 8" key="1">
    <citation type="submission" date="2017-05" db="EMBL/GenBank/DDBJ databases">
        <title>Polyphasic characterization of four soil-derived phenanthrene-degrading Acidovorax strains and proposal of Acidovorax phenanthrenivorans sp. nov.</title>
        <authorList>
            <person name="Singleton D.R."/>
            <person name="Lee J."/>
            <person name="Dickey A.N."/>
            <person name="Stroud A."/>
            <person name="Scholl E.H."/>
            <person name="Wright F.A."/>
            <person name="Aitken M.D."/>
        </authorList>
    </citation>
    <scope>NUCLEOTIDE SEQUENCE [LARGE SCALE GENOMIC DNA]</scope>
    <source>
        <strain evidence="7">NA3</strain>
    </source>
</reference>
<dbReference type="Gene3D" id="1.20.1600.10">
    <property type="entry name" value="Outer membrane efflux proteins (OEP)"/>
    <property type="match status" value="1"/>
</dbReference>
<evidence type="ECO:0000256" key="2">
    <source>
        <dbReference type="ARBA" id="ARBA00022692"/>
    </source>
</evidence>
<dbReference type="RefSeq" id="WP_094098612.1">
    <property type="nucleotide sequence ID" value="NZ_CP021361.1"/>
</dbReference>
<keyword evidence="8" id="KW-1185">Reference proteome</keyword>
<dbReference type="PANTHER" id="PTHR30386:SF26">
    <property type="entry name" value="TRANSPORT PROTEIN COMB"/>
    <property type="match status" value="1"/>
</dbReference>
<evidence type="ECO:0000256" key="6">
    <source>
        <dbReference type="SAM" id="Phobius"/>
    </source>
</evidence>
<keyword evidence="4 6" id="KW-0472">Membrane</keyword>
<organism evidence="7 8">
    <name type="scientific">Acidovorax carolinensis</name>
    <dbReference type="NCBI Taxonomy" id="553814"/>
    <lineage>
        <taxon>Bacteria</taxon>
        <taxon>Pseudomonadati</taxon>
        <taxon>Pseudomonadota</taxon>
        <taxon>Betaproteobacteria</taxon>
        <taxon>Burkholderiales</taxon>
        <taxon>Comamonadaceae</taxon>
        <taxon>Acidovorax</taxon>
    </lineage>
</organism>
<feature type="transmembrane region" description="Helical" evidence="6">
    <location>
        <begin position="34"/>
        <end position="58"/>
    </location>
</feature>
<feature type="region of interest" description="Disordered" evidence="5">
    <location>
        <begin position="101"/>
        <end position="125"/>
    </location>
</feature>
<evidence type="ECO:0000256" key="5">
    <source>
        <dbReference type="SAM" id="MobiDB-lite"/>
    </source>
</evidence>
<dbReference type="SUPFAM" id="SSF56954">
    <property type="entry name" value="Outer membrane efflux proteins (OEP)"/>
    <property type="match status" value="1"/>
</dbReference>
<keyword evidence="2 6" id="KW-0812">Transmembrane</keyword>
<protein>
    <submittedName>
        <fullName evidence="7">Multidrug transporter</fullName>
    </submittedName>
</protein>